<keyword evidence="1" id="KW-0472">Membrane</keyword>
<reference evidence="2" key="1">
    <citation type="submission" date="2017-02" db="EMBL/GenBank/DDBJ databases">
        <title>Delving into the versatile metabolic prowess of the omnipresent phylum Bacteroidetes.</title>
        <authorList>
            <person name="Nobu M.K."/>
            <person name="Mei R."/>
            <person name="Narihiro T."/>
            <person name="Kuroda K."/>
            <person name="Liu W.-T."/>
        </authorList>
    </citation>
    <scope>NUCLEOTIDE SEQUENCE</scope>
    <source>
        <strain evidence="2">ADurb.Bin280</strain>
    </source>
</reference>
<evidence type="ECO:0000256" key="1">
    <source>
        <dbReference type="SAM" id="Phobius"/>
    </source>
</evidence>
<proteinExistence type="predicted"/>
<feature type="transmembrane region" description="Helical" evidence="1">
    <location>
        <begin position="163"/>
        <end position="190"/>
    </location>
</feature>
<protein>
    <recommendedName>
        <fullName evidence="3">Glycosyltransferase RgtA/B/C/D-like domain-containing protein</fullName>
    </recommendedName>
</protein>
<feature type="transmembrane region" description="Helical" evidence="1">
    <location>
        <begin position="138"/>
        <end position="157"/>
    </location>
</feature>
<dbReference type="Proteomes" id="UP000485367">
    <property type="component" value="Unassembled WGS sequence"/>
</dbReference>
<keyword evidence="1" id="KW-1133">Transmembrane helix</keyword>
<feature type="transmembrane region" description="Helical" evidence="1">
    <location>
        <begin position="202"/>
        <end position="223"/>
    </location>
</feature>
<evidence type="ECO:0008006" key="3">
    <source>
        <dbReference type="Google" id="ProtNLM"/>
    </source>
</evidence>
<feature type="transmembrane region" description="Helical" evidence="1">
    <location>
        <begin position="89"/>
        <end position="106"/>
    </location>
</feature>
<keyword evidence="1" id="KW-0812">Transmembrane</keyword>
<feature type="transmembrane region" description="Helical" evidence="1">
    <location>
        <begin position="330"/>
        <end position="350"/>
    </location>
</feature>
<organism evidence="2">
    <name type="scientific">candidate division WS2 bacterium ADurb.Bin280</name>
    <dbReference type="NCBI Taxonomy" id="1852829"/>
    <lineage>
        <taxon>Bacteria</taxon>
        <taxon>candidate division WS2</taxon>
    </lineage>
</organism>
<dbReference type="EMBL" id="MWBO01000039">
    <property type="protein sequence ID" value="OQA52268.1"/>
    <property type="molecule type" value="Genomic_DNA"/>
</dbReference>
<feature type="transmembrane region" description="Helical" evidence="1">
    <location>
        <begin position="305"/>
        <end position="324"/>
    </location>
</feature>
<feature type="transmembrane region" description="Helical" evidence="1">
    <location>
        <begin position="281"/>
        <end position="298"/>
    </location>
</feature>
<comment type="caution">
    <text evidence="2">The sequence shown here is derived from an EMBL/GenBank/DDBJ whole genome shotgun (WGS) entry which is preliminary data.</text>
</comment>
<feature type="transmembrane region" description="Helical" evidence="1">
    <location>
        <begin position="357"/>
        <end position="376"/>
    </location>
</feature>
<accession>A0A1V5SCP9</accession>
<evidence type="ECO:0000313" key="2">
    <source>
        <dbReference type="EMBL" id="OQA52268.1"/>
    </source>
</evidence>
<gene>
    <name evidence="2" type="ORF">BWY43_00582</name>
</gene>
<feature type="transmembrane region" description="Helical" evidence="1">
    <location>
        <begin position="63"/>
        <end position="82"/>
    </location>
</feature>
<dbReference type="AlphaFoldDB" id="A0A1V5SCP9"/>
<sequence length="383" mass="43094">MKKALIALFIASLSIAIYFFSTKNSYQNLHYFTPLAKSFLQAKLDVEPSPQLNELVPFQDKHYVVYPPMPAVALVPFVAVFGETFNQKWASIIIAGLSVALFYLLLDRFTTKKWIKVSLTALLGFGTNFYFTSLSGTSWYFAHVCAVFFSILSLLLASSKRPFLSGLFLGASFLSRLPTILNFPILLYLLFEKIDKKNRAGVLTNFCAAVFLAIIIYGLYNFFRFGSVAETGYSLIPGIMDEPWFSKGVFDFSYLFRNLKAAFASFPQISTHFPYFVPSNYATAIYISTPALVLLLLTKIREGRVLFLILSVILSSLPGLTHATVGFTQFGYRFSLDYIVLLILILVFSFQKVGWKIALPLVGISIAINLYVVYLYKLGIFGY</sequence>
<name>A0A1V5SCP9_9BACT</name>